<dbReference type="GO" id="GO:0016887">
    <property type="term" value="F:ATP hydrolysis activity"/>
    <property type="evidence" value="ECO:0007669"/>
    <property type="project" value="TreeGrafter"/>
</dbReference>
<sequence>MSKEITPILLVSDDKDLTTVVSSMFSKEDGYRLTAREDTLSSMNGTAVSLASQHHVILYDTDASSAEDLAALQKVSDGRATNALIVAITTDDLTLAQSRKLSRAGADDVIPRSCLEEDLAKQVENWRVRKAAQLPAVWLGKATQGKILAVTGSRGGVGKSTLAVNLADAMQNKKGFRRKEASASVAILDLDLQFGSVATLLDVEENDGIYRMAMDGSIPDRDYIQNCIVKSASGITVMPAPTRFTPLDALKSEQVSAILDQLCRDYDYVVVDMPSALVSWMEPVLNRADRLFLASDVTVPAVRNCRKLIDFYTAESPNIDIEVVVTMEKKPLFMSQHHKEATKLLERDFLHWVPLDAKPARETLDRGKTVFDLAPRSPLAKAIRTLAADTTRDLPSRSAPHAS</sequence>
<reference evidence="5 6" key="1">
    <citation type="submission" date="2020-02" db="EMBL/GenBank/DDBJ databases">
        <title>Genome sequence of Roseobacter ponti.</title>
        <authorList>
            <person name="Hollensteiner J."/>
            <person name="Schneider D."/>
            <person name="Poehlein A."/>
            <person name="Daniel R."/>
        </authorList>
    </citation>
    <scope>NUCLEOTIDE SEQUENCE [LARGE SCALE GENOMIC DNA]</scope>
    <source>
        <strain evidence="5 6">DSM 106830</strain>
    </source>
</reference>
<evidence type="ECO:0000259" key="4">
    <source>
        <dbReference type="PROSITE" id="PS50110"/>
    </source>
</evidence>
<dbReference type="Pfam" id="PF10609">
    <property type="entry name" value="ParA"/>
    <property type="match status" value="1"/>
</dbReference>
<dbReference type="InterPro" id="IPR050625">
    <property type="entry name" value="ParA/MinD_ATPase"/>
</dbReference>
<feature type="modified residue" description="4-aspartylphosphate" evidence="3">
    <location>
        <position position="60"/>
    </location>
</feature>
<dbReference type="InterPro" id="IPR033756">
    <property type="entry name" value="YlxH/NBP35"/>
</dbReference>
<dbReference type="AlphaFoldDB" id="A0A858SWF5"/>
<evidence type="ECO:0000313" key="5">
    <source>
        <dbReference type="EMBL" id="QJF51801.1"/>
    </source>
</evidence>
<keyword evidence="6" id="KW-1185">Reference proteome</keyword>
<dbReference type="SUPFAM" id="SSF52172">
    <property type="entry name" value="CheY-like"/>
    <property type="match status" value="1"/>
</dbReference>
<dbReference type="InterPro" id="IPR011006">
    <property type="entry name" value="CheY-like_superfamily"/>
</dbReference>
<dbReference type="PANTHER" id="PTHR43384">
    <property type="entry name" value="SEPTUM SITE-DETERMINING PROTEIN MIND HOMOLOG, CHLOROPLASTIC-RELATED"/>
    <property type="match status" value="1"/>
</dbReference>
<dbReference type="GO" id="GO:0000160">
    <property type="term" value="P:phosphorelay signal transduction system"/>
    <property type="evidence" value="ECO:0007669"/>
    <property type="project" value="InterPro"/>
</dbReference>
<dbReference type="GO" id="GO:0005524">
    <property type="term" value="F:ATP binding"/>
    <property type="evidence" value="ECO:0007669"/>
    <property type="project" value="TreeGrafter"/>
</dbReference>
<evidence type="ECO:0000256" key="2">
    <source>
        <dbReference type="ARBA" id="ARBA00022840"/>
    </source>
</evidence>
<dbReference type="EMBL" id="CP048788">
    <property type="protein sequence ID" value="QJF51801.1"/>
    <property type="molecule type" value="Genomic_DNA"/>
</dbReference>
<dbReference type="KEGG" id="rpon:G3256_11825"/>
<dbReference type="Gene3D" id="3.40.50.2300">
    <property type="match status" value="1"/>
</dbReference>
<dbReference type="RefSeq" id="WP_169641019.1">
    <property type="nucleotide sequence ID" value="NZ_CP048788.1"/>
</dbReference>
<proteinExistence type="predicted"/>
<dbReference type="Gene3D" id="3.40.50.300">
    <property type="entry name" value="P-loop containing nucleotide triphosphate hydrolases"/>
    <property type="match status" value="1"/>
</dbReference>
<evidence type="ECO:0000313" key="6">
    <source>
        <dbReference type="Proteomes" id="UP000503308"/>
    </source>
</evidence>
<evidence type="ECO:0000256" key="3">
    <source>
        <dbReference type="PROSITE-ProRule" id="PRU00169"/>
    </source>
</evidence>
<keyword evidence="3" id="KW-0597">Phosphoprotein</keyword>
<name>A0A858SWF5_9RHOB</name>
<dbReference type="PROSITE" id="PS50110">
    <property type="entry name" value="RESPONSE_REGULATORY"/>
    <property type="match status" value="1"/>
</dbReference>
<dbReference type="GO" id="GO:0051782">
    <property type="term" value="P:negative regulation of cell division"/>
    <property type="evidence" value="ECO:0007669"/>
    <property type="project" value="TreeGrafter"/>
</dbReference>
<gene>
    <name evidence="5" type="ORF">G3256_11825</name>
</gene>
<accession>A0A858SWF5</accession>
<dbReference type="Proteomes" id="UP000503308">
    <property type="component" value="Chromosome"/>
</dbReference>
<dbReference type="SUPFAM" id="SSF52540">
    <property type="entry name" value="P-loop containing nucleoside triphosphate hydrolases"/>
    <property type="match status" value="1"/>
</dbReference>
<feature type="domain" description="Response regulatory" evidence="4">
    <location>
        <begin position="7"/>
        <end position="127"/>
    </location>
</feature>
<dbReference type="InterPro" id="IPR027417">
    <property type="entry name" value="P-loop_NTPase"/>
</dbReference>
<dbReference type="GO" id="GO:0009898">
    <property type="term" value="C:cytoplasmic side of plasma membrane"/>
    <property type="evidence" value="ECO:0007669"/>
    <property type="project" value="TreeGrafter"/>
</dbReference>
<keyword evidence="1" id="KW-0547">Nucleotide-binding</keyword>
<dbReference type="PANTHER" id="PTHR43384:SF13">
    <property type="entry name" value="SLR0110 PROTEIN"/>
    <property type="match status" value="1"/>
</dbReference>
<organism evidence="5 6">
    <name type="scientific">Roseobacter ponti</name>
    <dbReference type="NCBI Taxonomy" id="1891787"/>
    <lineage>
        <taxon>Bacteria</taxon>
        <taxon>Pseudomonadati</taxon>
        <taxon>Pseudomonadota</taxon>
        <taxon>Alphaproteobacteria</taxon>
        <taxon>Rhodobacterales</taxon>
        <taxon>Roseobacteraceae</taxon>
        <taxon>Roseobacter</taxon>
    </lineage>
</organism>
<protein>
    <submittedName>
        <fullName evidence="5">P-loop NTPase</fullName>
    </submittedName>
</protein>
<dbReference type="GO" id="GO:0005829">
    <property type="term" value="C:cytosol"/>
    <property type="evidence" value="ECO:0007669"/>
    <property type="project" value="TreeGrafter"/>
</dbReference>
<evidence type="ECO:0000256" key="1">
    <source>
        <dbReference type="ARBA" id="ARBA00022741"/>
    </source>
</evidence>
<dbReference type="InterPro" id="IPR001789">
    <property type="entry name" value="Sig_transdc_resp-reg_receiver"/>
</dbReference>
<keyword evidence="2" id="KW-0067">ATP-binding</keyword>